<protein>
    <recommendedName>
        <fullName evidence="3">Protein kinase domain-containing protein</fullName>
    </recommendedName>
</protein>
<comment type="caution">
    <text evidence="1">The sequence shown here is derived from an EMBL/GenBank/DDBJ whole genome shotgun (WGS) entry which is preliminary data.</text>
</comment>
<evidence type="ECO:0000313" key="1">
    <source>
        <dbReference type="EMBL" id="OGM51323.1"/>
    </source>
</evidence>
<organism evidence="1 2">
    <name type="scientific">Aspergillus bombycis</name>
    <dbReference type="NCBI Taxonomy" id="109264"/>
    <lineage>
        <taxon>Eukaryota</taxon>
        <taxon>Fungi</taxon>
        <taxon>Dikarya</taxon>
        <taxon>Ascomycota</taxon>
        <taxon>Pezizomycotina</taxon>
        <taxon>Eurotiomycetes</taxon>
        <taxon>Eurotiomycetidae</taxon>
        <taxon>Eurotiales</taxon>
        <taxon>Aspergillaceae</taxon>
        <taxon>Aspergillus</taxon>
    </lineage>
</organism>
<dbReference type="OrthoDB" id="2156052at2759"/>
<name>A0A1F8AHV9_9EURO</name>
<evidence type="ECO:0000313" key="2">
    <source>
        <dbReference type="Proteomes" id="UP000179179"/>
    </source>
</evidence>
<proteinExistence type="predicted"/>
<gene>
    <name evidence="1" type="ORF">ABOM_000168</name>
</gene>
<dbReference type="RefSeq" id="XP_022395040.1">
    <property type="nucleotide sequence ID" value="XM_022527298.1"/>
</dbReference>
<sequence length="492" mass="55054">METASASISRVLPYLHKINGTTHQSDCREAISLRFFHQWTTFNQDVADACASLDLTGLVPIVDESTEEFIVGSELGLTGRFAKQVCDVSSKALSTTVLAAYKFGDYNAIEATDHNNVPDIVMLTIPSADARAVGEMKTYWTVRLDRCSINDGYMSLLPLQSHLAQLVRYMRGNFLRYGFLSTYNATIFVRRTDPYRFEVTMPIKSQGTSPTIRQCFVALAVFASQDWKYNEPDGFSLAQLRIPTQPHTQASLRPSPLRNQVAAPGDIREPIGNQSILFADGDGNDTRTAITVVNCTSVVRTMGDKAIFEVLWDGRPAIAKCWGEDLYERFVTNVHLTAVLGVNQAFSSYRDEYLTYQKIQTLRPGGYEFFPLMYSHGAIACSSIFPKGYIAIMSRFDGVRLDMVWDHLRGSTKEHVRLVIHKAIKVLREIEVIQIDCGAHNVLYNSNTESAVLCDFELMQACESDTRTPDLPEMYAIFGDMPPVARVRHDGG</sequence>
<dbReference type="Proteomes" id="UP000179179">
    <property type="component" value="Unassembled WGS sequence"/>
</dbReference>
<evidence type="ECO:0008006" key="3">
    <source>
        <dbReference type="Google" id="ProtNLM"/>
    </source>
</evidence>
<dbReference type="EMBL" id="LYCR01000001">
    <property type="protein sequence ID" value="OGM51323.1"/>
    <property type="molecule type" value="Genomic_DNA"/>
</dbReference>
<dbReference type="GeneID" id="34443558"/>
<keyword evidence="2" id="KW-1185">Reference proteome</keyword>
<reference evidence="1 2" key="1">
    <citation type="journal article" date="2016" name="Genome Biol. Evol.">
        <title>Draft genome sequence of an aflatoxigenic Aspergillus species, A. bombycis.</title>
        <authorList>
            <person name="Moore G.G."/>
            <person name="Mack B.M."/>
            <person name="Beltz S.B."/>
            <person name="Gilbert M.K."/>
        </authorList>
    </citation>
    <scope>NUCLEOTIDE SEQUENCE [LARGE SCALE GENOMIC DNA]</scope>
    <source>
        <strain evidence="2">NRRL 26010</strain>
    </source>
</reference>
<dbReference type="AlphaFoldDB" id="A0A1F8AHV9"/>
<dbReference type="STRING" id="109264.A0A1F8AHV9"/>
<accession>A0A1F8AHV9</accession>